<comment type="caution">
    <text evidence="3">The sequence shown here is derived from an EMBL/GenBank/DDBJ whole genome shotgun (WGS) entry which is preliminary data.</text>
</comment>
<organism evidence="3 4">
    <name type="scientific">Phanerochaete sordida</name>
    <dbReference type="NCBI Taxonomy" id="48140"/>
    <lineage>
        <taxon>Eukaryota</taxon>
        <taxon>Fungi</taxon>
        <taxon>Dikarya</taxon>
        <taxon>Basidiomycota</taxon>
        <taxon>Agaricomycotina</taxon>
        <taxon>Agaricomycetes</taxon>
        <taxon>Polyporales</taxon>
        <taxon>Phanerochaetaceae</taxon>
        <taxon>Phanerochaete</taxon>
    </lineage>
</organism>
<dbReference type="GO" id="GO:0005737">
    <property type="term" value="C:cytoplasm"/>
    <property type="evidence" value="ECO:0007669"/>
    <property type="project" value="TreeGrafter"/>
</dbReference>
<dbReference type="SMART" id="SM00367">
    <property type="entry name" value="LRR_CC"/>
    <property type="match status" value="9"/>
</dbReference>
<dbReference type="Proteomes" id="UP000703269">
    <property type="component" value="Unassembled WGS sequence"/>
</dbReference>
<gene>
    <name evidence="3" type="ORF">PsYK624_006350</name>
</gene>
<keyword evidence="4" id="KW-1185">Reference proteome</keyword>
<dbReference type="Pfam" id="PF25372">
    <property type="entry name" value="DUF7885"/>
    <property type="match status" value="1"/>
</dbReference>
<evidence type="ECO:0000313" key="3">
    <source>
        <dbReference type="EMBL" id="GJE84559.1"/>
    </source>
</evidence>
<evidence type="ECO:0000256" key="1">
    <source>
        <dbReference type="ARBA" id="ARBA00022786"/>
    </source>
</evidence>
<name>A0A9P3FYL8_9APHY</name>
<dbReference type="InterPro" id="IPR001611">
    <property type="entry name" value="Leu-rich_rpt"/>
</dbReference>
<dbReference type="InterPro" id="IPR032675">
    <property type="entry name" value="LRR_dom_sf"/>
</dbReference>
<dbReference type="Gene3D" id="3.80.10.10">
    <property type="entry name" value="Ribonuclease Inhibitor"/>
    <property type="match status" value="2"/>
</dbReference>
<evidence type="ECO:0000259" key="2">
    <source>
        <dbReference type="Pfam" id="PF25372"/>
    </source>
</evidence>
<dbReference type="AlphaFoldDB" id="A0A9P3FYL8"/>
<dbReference type="OrthoDB" id="10257471at2759"/>
<dbReference type="InterPro" id="IPR006553">
    <property type="entry name" value="Leu-rich_rpt_Cys-con_subtyp"/>
</dbReference>
<sequence>MRLLNTLPQTDEEHYALEVLEIDASVEHGITDDHLAETIPYCPNLQEAYLSGVYDLSDRTLILLGRETDDLRTLDISGCLHVSPIGLHDLAGLATRLQVLRLASVWGTTDPVLKTVLRALGHLTELDIADLPLVTAHSVREVWTFCRTLRVLNLSNCTNITDKAFPSPYADSAAQYPGRRSLVVPDLPAQSRTRTPSPEKPKLWIDDLPPLVLPSHHLLEQLHCIDVSHCQKLTDDAIAGLVQHVPRITELNMAGCTGLSKKVVHSLCTQGGTLLDLDLSEVQRLNDDGVFRLVRACPRLRHLGISYCTQLTDMSIMEVTSLEKLQHLAMAGLPKVTDNSIEFLAEHATVLAQLKISGCTRLSLEAVHRLLRRLKLERLEVSIPAMARPGTKRFSERAPSDWNRKTQGPYRIYRGGNIAALRAFLDKEDARKKDAEQRCIPFTPRADDSMNLY</sequence>
<protein>
    <submittedName>
        <fullName evidence="3">RNI-like protein</fullName>
    </submittedName>
</protein>
<feature type="domain" description="F-box/LRR-repeat protein 15-like leucin rich repeat" evidence="2">
    <location>
        <begin position="219"/>
        <end position="323"/>
    </location>
</feature>
<dbReference type="SUPFAM" id="SSF52047">
    <property type="entry name" value="RNI-like"/>
    <property type="match status" value="1"/>
</dbReference>
<dbReference type="Pfam" id="PF13516">
    <property type="entry name" value="LRR_6"/>
    <property type="match status" value="1"/>
</dbReference>
<dbReference type="PANTHER" id="PTHR13382">
    <property type="entry name" value="MITOCHONDRIAL ATP SYNTHASE COUPLING FACTOR B"/>
    <property type="match status" value="1"/>
</dbReference>
<dbReference type="InterPro" id="IPR050648">
    <property type="entry name" value="F-box_LRR-repeat"/>
</dbReference>
<accession>A0A9P3FYL8</accession>
<dbReference type="EMBL" id="BPQB01000001">
    <property type="protein sequence ID" value="GJE84559.1"/>
    <property type="molecule type" value="Genomic_DNA"/>
</dbReference>
<reference evidence="3 4" key="1">
    <citation type="submission" date="2021-08" db="EMBL/GenBank/DDBJ databases">
        <title>Draft Genome Sequence of Phanerochaete sordida strain YK-624.</title>
        <authorList>
            <person name="Mori T."/>
            <person name="Dohra H."/>
            <person name="Suzuki T."/>
            <person name="Kawagishi H."/>
            <person name="Hirai H."/>
        </authorList>
    </citation>
    <scope>NUCLEOTIDE SEQUENCE [LARGE SCALE GENOMIC DNA]</scope>
    <source>
        <strain evidence="3 4">YK-624</strain>
    </source>
</reference>
<evidence type="ECO:0000313" key="4">
    <source>
        <dbReference type="Proteomes" id="UP000703269"/>
    </source>
</evidence>
<proteinExistence type="predicted"/>
<keyword evidence="1" id="KW-0833">Ubl conjugation pathway</keyword>
<dbReference type="InterPro" id="IPR057207">
    <property type="entry name" value="FBXL15_LRR"/>
</dbReference>